<keyword evidence="1" id="KW-0812">Transmembrane</keyword>
<proteinExistence type="predicted"/>
<evidence type="ECO:0000256" key="1">
    <source>
        <dbReference type="SAM" id="Phobius"/>
    </source>
</evidence>
<feature type="transmembrane region" description="Helical" evidence="1">
    <location>
        <begin position="12"/>
        <end position="29"/>
    </location>
</feature>
<dbReference type="AlphaFoldDB" id="A0AAD3P5P6"/>
<keyword evidence="3" id="KW-1185">Reference proteome</keyword>
<evidence type="ECO:0000313" key="3">
    <source>
        <dbReference type="Proteomes" id="UP001279734"/>
    </source>
</evidence>
<evidence type="ECO:0000313" key="2">
    <source>
        <dbReference type="EMBL" id="GMG99937.1"/>
    </source>
</evidence>
<dbReference type="EMBL" id="BSYO01000001">
    <property type="protein sequence ID" value="GMG99937.1"/>
    <property type="molecule type" value="Genomic_DNA"/>
</dbReference>
<accession>A0AAD3P5P6</accession>
<name>A0AAD3P5P6_NEPGR</name>
<gene>
    <name evidence="2" type="ORF">Nepgr_001777</name>
</gene>
<comment type="caution">
    <text evidence="2">The sequence shown here is derived from an EMBL/GenBank/DDBJ whole genome shotgun (WGS) entry which is preliminary data.</text>
</comment>
<keyword evidence="1" id="KW-0472">Membrane</keyword>
<keyword evidence="1" id="KW-1133">Transmembrane helix</keyword>
<protein>
    <submittedName>
        <fullName evidence="2">Uncharacterized protein</fullName>
    </submittedName>
</protein>
<reference evidence="2" key="1">
    <citation type="submission" date="2023-05" db="EMBL/GenBank/DDBJ databases">
        <title>Nepenthes gracilis genome sequencing.</title>
        <authorList>
            <person name="Fukushima K."/>
        </authorList>
    </citation>
    <scope>NUCLEOTIDE SEQUENCE</scope>
    <source>
        <strain evidence="2">SING2019-196</strain>
    </source>
</reference>
<sequence length="69" mass="7673">MFRDKPAGVKILWLWTIGTAGVLVTNVVRTRLKDLDKIMNAGQQSDIPTDSAVMVDSLSSDEILREDKL</sequence>
<organism evidence="2 3">
    <name type="scientific">Nepenthes gracilis</name>
    <name type="common">Slender pitcher plant</name>
    <dbReference type="NCBI Taxonomy" id="150966"/>
    <lineage>
        <taxon>Eukaryota</taxon>
        <taxon>Viridiplantae</taxon>
        <taxon>Streptophyta</taxon>
        <taxon>Embryophyta</taxon>
        <taxon>Tracheophyta</taxon>
        <taxon>Spermatophyta</taxon>
        <taxon>Magnoliopsida</taxon>
        <taxon>eudicotyledons</taxon>
        <taxon>Gunneridae</taxon>
        <taxon>Pentapetalae</taxon>
        <taxon>Caryophyllales</taxon>
        <taxon>Nepenthaceae</taxon>
        <taxon>Nepenthes</taxon>
    </lineage>
</organism>
<dbReference type="Proteomes" id="UP001279734">
    <property type="component" value="Unassembled WGS sequence"/>
</dbReference>